<dbReference type="Pfam" id="PF00172">
    <property type="entry name" value="Zn_clus"/>
    <property type="match status" value="1"/>
</dbReference>
<dbReference type="Pfam" id="PF04082">
    <property type="entry name" value="Fungal_trans"/>
    <property type="match status" value="1"/>
</dbReference>
<evidence type="ECO:0000313" key="8">
    <source>
        <dbReference type="EMBL" id="QQK46323.1"/>
    </source>
</evidence>
<dbReference type="GO" id="GO:0008270">
    <property type="term" value="F:zinc ion binding"/>
    <property type="evidence" value="ECO:0007669"/>
    <property type="project" value="InterPro"/>
</dbReference>
<keyword evidence="6" id="KW-0539">Nucleus</keyword>
<dbReference type="RefSeq" id="XP_065957569.1">
    <property type="nucleotide sequence ID" value="XM_066099842.1"/>
</dbReference>
<dbReference type="CDD" id="cd00067">
    <property type="entry name" value="GAL4"/>
    <property type="match status" value="1"/>
</dbReference>
<dbReference type="GeneID" id="26232986"/>
<dbReference type="InterPro" id="IPR001138">
    <property type="entry name" value="Zn2Cys6_DnaBD"/>
</dbReference>
<evidence type="ECO:0000256" key="1">
    <source>
        <dbReference type="ARBA" id="ARBA00004123"/>
    </source>
</evidence>
<feature type="domain" description="Zn(2)-C6 fungal-type" evidence="7">
    <location>
        <begin position="13"/>
        <end position="42"/>
    </location>
</feature>
<keyword evidence="4" id="KW-0238">DNA-binding</keyword>
<keyword evidence="5" id="KW-0804">Transcription</keyword>
<evidence type="ECO:0000313" key="9">
    <source>
        <dbReference type="Proteomes" id="UP000595662"/>
    </source>
</evidence>
<dbReference type="GO" id="GO:0000981">
    <property type="term" value="F:DNA-binding transcription factor activity, RNA polymerase II-specific"/>
    <property type="evidence" value="ECO:0007669"/>
    <property type="project" value="InterPro"/>
</dbReference>
<dbReference type="PANTHER" id="PTHR47338">
    <property type="entry name" value="ZN(II)2CYS6 TRANSCRIPTION FACTOR (EUROFUNG)-RELATED"/>
    <property type="match status" value="1"/>
</dbReference>
<dbReference type="Gene3D" id="4.10.240.10">
    <property type="entry name" value="Zn(2)-C6 fungal-type DNA-binding domain"/>
    <property type="match status" value="1"/>
</dbReference>
<accession>A0A7T6XRZ2</accession>
<dbReference type="CDD" id="cd12148">
    <property type="entry name" value="fungal_TF_MHR"/>
    <property type="match status" value="1"/>
</dbReference>
<evidence type="ECO:0000256" key="2">
    <source>
        <dbReference type="ARBA" id="ARBA00022723"/>
    </source>
</evidence>
<dbReference type="GO" id="GO:0003677">
    <property type="term" value="F:DNA binding"/>
    <property type="evidence" value="ECO:0007669"/>
    <property type="project" value="UniProtKB-KW"/>
</dbReference>
<evidence type="ECO:0000256" key="3">
    <source>
        <dbReference type="ARBA" id="ARBA00023015"/>
    </source>
</evidence>
<evidence type="ECO:0000256" key="6">
    <source>
        <dbReference type="ARBA" id="ARBA00023242"/>
    </source>
</evidence>
<dbReference type="Proteomes" id="UP000595662">
    <property type="component" value="Chromosome 4"/>
</dbReference>
<dbReference type="InterPro" id="IPR007219">
    <property type="entry name" value="XnlR_reg_dom"/>
</dbReference>
<evidence type="ECO:0000256" key="4">
    <source>
        <dbReference type="ARBA" id="ARBA00023125"/>
    </source>
</evidence>
<gene>
    <name evidence="8" type="ORF">Pdw03_1221</name>
</gene>
<dbReference type="InterPro" id="IPR050815">
    <property type="entry name" value="TF_fung"/>
</dbReference>
<dbReference type="AlphaFoldDB" id="A0A7T6XRZ2"/>
<dbReference type="GO" id="GO:0005634">
    <property type="term" value="C:nucleus"/>
    <property type="evidence" value="ECO:0007669"/>
    <property type="project" value="UniProtKB-SubCell"/>
</dbReference>
<evidence type="ECO:0000256" key="5">
    <source>
        <dbReference type="ARBA" id="ARBA00023163"/>
    </source>
</evidence>
<keyword evidence="2" id="KW-0479">Metal-binding</keyword>
<dbReference type="SUPFAM" id="SSF57701">
    <property type="entry name" value="Zn2/Cys6 DNA-binding domain"/>
    <property type="match status" value="1"/>
</dbReference>
<dbReference type="PROSITE" id="PS50048">
    <property type="entry name" value="ZN2_CY6_FUNGAL_2"/>
    <property type="match status" value="1"/>
</dbReference>
<dbReference type="VEuPathDB" id="FungiDB:PDIP_46690"/>
<reference evidence="8 9" key="1">
    <citation type="submission" date="2020-08" db="EMBL/GenBank/DDBJ databases">
        <title>The completed genome sequence of the pathogenic ascomycete fungus Penicillium digitatum.</title>
        <authorList>
            <person name="Wang M."/>
        </authorList>
    </citation>
    <scope>NUCLEOTIDE SEQUENCE [LARGE SCALE GENOMIC DNA]</scope>
    <source>
        <strain evidence="8 9">PdW03</strain>
    </source>
</reference>
<dbReference type="SMART" id="SM00906">
    <property type="entry name" value="Fungal_trans"/>
    <property type="match status" value="1"/>
</dbReference>
<protein>
    <submittedName>
        <fullName evidence="8">Putative transcriptional regulatory protein C777,02</fullName>
    </submittedName>
</protein>
<proteinExistence type="predicted"/>
<comment type="subcellular location">
    <subcellularLocation>
        <location evidence="1">Nucleus</location>
    </subcellularLocation>
</comment>
<name>A0A7T6XRZ2_PENDI</name>
<dbReference type="InterPro" id="IPR036864">
    <property type="entry name" value="Zn2-C6_fun-type_DNA-bd_sf"/>
</dbReference>
<dbReference type="EMBL" id="CP060777">
    <property type="protein sequence ID" value="QQK46323.1"/>
    <property type="molecule type" value="Genomic_DNA"/>
</dbReference>
<organism evidence="8 9">
    <name type="scientific">Penicillium digitatum</name>
    <name type="common">Green mold</name>
    <dbReference type="NCBI Taxonomy" id="36651"/>
    <lineage>
        <taxon>Eukaryota</taxon>
        <taxon>Fungi</taxon>
        <taxon>Dikarya</taxon>
        <taxon>Ascomycota</taxon>
        <taxon>Pezizomycotina</taxon>
        <taxon>Eurotiomycetes</taxon>
        <taxon>Eurotiomycetidae</taxon>
        <taxon>Eurotiales</taxon>
        <taxon>Aspergillaceae</taxon>
        <taxon>Penicillium</taxon>
    </lineage>
</organism>
<dbReference type="GO" id="GO:0006351">
    <property type="term" value="P:DNA-templated transcription"/>
    <property type="evidence" value="ECO:0007669"/>
    <property type="project" value="InterPro"/>
</dbReference>
<sequence length="544" mass="61933">MSTLRPRQEPGLACQECQRKKLRCDRKRPCGACVNSGVRCHINTDRPSRGPKRGHLKDLRSRIALLERRLRAQGDPLDEIGLNLNPDDEVQQSVTEIELDLTEDSIPLLTMTAPNVTSSPEALLASTTSGTIPKLTQAELNQLYFDRVYPFIPILQQGYYFSWAKQCSPSGSHLCLKYAVWTVAASLSPQFQHMRDGLYHDTRQMLETLESEEYHQEDAFYTQQAQAWILVAVYEFMEKSFRRTWASTGRALRLVQLLKWNGIDSLEHLPDVSGTFYTVTETEEKRRTFWMAYCLDRLFCILSNSALTVDEHTITTRLPSSEVDFQTGTPSLSPFLSDVMMCTSDLTIQTPFGECIIFSTLWGRVLSHRKQSSVGQACGSPITEFWDRHVWLDNLLLQRIQLYHLVPKLDWMDPLLLFTRMIAQAAVLQLRAATELIPWQAHDYGDLLAQCEHRASTAAQEIARLSQYLSQLSFLKIHPFISVPLFIGGEFFINQKGADASFDNNFVEIGEALRELKDIDLLCQAGLEFIQTTTSHRLLNKGAE</sequence>
<evidence type="ECO:0000259" key="7">
    <source>
        <dbReference type="PROSITE" id="PS50048"/>
    </source>
</evidence>
<dbReference type="PANTHER" id="PTHR47338:SF3">
    <property type="entry name" value="C6 FINGER DOMAIN TRANSCRIPTION FACTOR DBAA-RELATED"/>
    <property type="match status" value="1"/>
</dbReference>
<keyword evidence="3" id="KW-0805">Transcription regulation</keyword>
<dbReference type="SMART" id="SM00066">
    <property type="entry name" value="GAL4"/>
    <property type="match status" value="1"/>
</dbReference>